<feature type="signal peptide" evidence="1">
    <location>
        <begin position="1"/>
        <end position="20"/>
    </location>
</feature>
<dbReference type="EMBL" id="JACDXP010000014">
    <property type="protein sequence ID" value="KAF6515534.1"/>
    <property type="molecule type" value="Genomic_DNA"/>
</dbReference>
<keyword evidence="1" id="KW-0732">Signal</keyword>
<evidence type="ECO:0000313" key="2">
    <source>
        <dbReference type="EMBL" id="KAF6515534.1"/>
    </source>
</evidence>
<protein>
    <submittedName>
        <fullName evidence="2">Uncharacterized protein</fullName>
    </submittedName>
</protein>
<sequence length="237" mass="26755">MLAFYTAQLFCRLLIHAVSSEREYSFDNWIWKSTWQVKCGSPRSGRRKERRGLGLGDSIRTSGTLWIPDGHINWQTGHISLELLVNIYMSRSPLQAKLAHQANVQAFATNQVTIELLFQRLVRNARAEYDRGRNQDARDSCRPCRPLLRVEEIALCLSSALPGQAALVLGSAPSKPRRSRQPRRAVYPPPRLFTGIYAEAWDKYRQATADDDSNGRHQYIIILTAICSTGGAALLDD</sequence>
<evidence type="ECO:0000256" key="1">
    <source>
        <dbReference type="SAM" id="SignalP"/>
    </source>
</evidence>
<feature type="chain" id="PRO_5034789046" evidence="1">
    <location>
        <begin position="21"/>
        <end position="237"/>
    </location>
</feature>
<name>A0A8H6GC28_FUSOX</name>
<gene>
    <name evidence="2" type="ORF">HZS61_005440</name>
</gene>
<dbReference type="AlphaFoldDB" id="A0A8H6GC28"/>
<evidence type="ECO:0000313" key="3">
    <source>
        <dbReference type="Proteomes" id="UP000593570"/>
    </source>
</evidence>
<dbReference type="Proteomes" id="UP000593570">
    <property type="component" value="Unassembled WGS sequence"/>
</dbReference>
<organism evidence="2 3">
    <name type="scientific">Fusarium oxysporum f. sp. conglutinans</name>
    <dbReference type="NCBI Taxonomy" id="100902"/>
    <lineage>
        <taxon>Eukaryota</taxon>
        <taxon>Fungi</taxon>
        <taxon>Dikarya</taxon>
        <taxon>Ascomycota</taxon>
        <taxon>Pezizomycotina</taxon>
        <taxon>Sordariomycetes</taxon>
        <taxon>Hypocreomycetidae</taxon>
        <taxon>Hypocreales</taxon>
        <taxon>Nectriaceae</taxon>
        <taxon>Fusarium</taxon>
        <taxon>Fusarium oxysporum species complex</taxon>
    </lineage>
</organism>
<proteinExistence type="predicted"/>
<accession>A0A8H6GC28</accession>
<comment type="caution">
    <text evidence="2">The sequence shown here is derived from an EMBL/GenBank/DDBJ whole genome shotgun (WGS) entry which is preliminary data.</text>
</comment>
<reference evidence="2 3" key="1">
    <citation type="journal article" date="2020" name="bioRxiv">
        <title>A chromosome-scale genome assembly for the Fusarium oxysporum strain Fo5176 to establish a model Arabidopsis-fungal pathosystem.</title>
        <authorList>
            <person name="Fokkens L."/>
            <person name="Guo L."/>
            <person name="Dora S."/>
            <person name="Wang B."/>
            <person name="Ye K."/>
            <person name="Sanchez-Rodriguez C."/>
            <person name="Croll D."/>
        </authorList>
    </citation>
    <scope>NUCLEOTIDE SEQUENCE [LARGE SCALE GENOMIC DNA]</scope>
    <source>
        <strain evidence="2 3">Fo5176</strain>
    </source>
</reference>